<dbReference type="Proteomes" id="UP000053820">
    <property type="component" value="Unassembled WGS sequence"/>
</dbReference>
<accession>A0A0C9WE88</accession>
<evidence type="ECO:0000313" key="1">
    <source>
        <dbReference type="EMBL" id="KIJ63701.1"/>
    </source>
</evidence>
<sequence>MPHPGAFKGAQKEFLLSEKPGYAEAVQEGYVQDFLRNLVQRYLKRFSVTLSDNQEPDAETLVNIHFSQPLVGTY</sequence>
<protein>
    <submittedName>
        <fullName evidence="1">Uncharacterized protein</fullName>
    </submittedName>
</protein>
<name>A0A0C9WE88_9AGAM</name>
<evidence type="ECO:0000313" key="2">
    <source>
        <dbReference type="Proteomes" id="UP000053820"/>
    </source>
</evidence>
<dbReference type="OrthoDB" id="3033067at2759"/>
<gene>
    <name evidence="1" type="ORF">HYDPIDRAFT_91756</name>
</gene>
<proteinExistence type="predicted"/>
<dbReference type="AlphaFoldDB" id="A0A0C9WE88"/>
<organism evidence="1 2">
    <name type="scientific">Hydnomerulius pinastri MD-312</name>
    <dbReference type="NCBI Taxonomy" id="994086"/>
    <lineage>
        <taxon>Eukaryota</taxon>
        <taxon>Fungi</taxon>
        <taxon>Dikarya</taxon>
        <taxon>Basidiomycota</taxon>
        <taxon>Agaricomycotina</taxon>
        <taxon>Agaricomycetes</taxon>
        <taxon>Agaricomycetidae</taxon>
        <taxon>Boletales</taxon>
        <taxon>Boletales incertae sedis</taxon>
        <taxon>Leucogyrophana</taxon>
    </lineage>
</organism>
<keyword evidence="2" id="KW-1185">Reference proteome</keyword>
<dbReference type="HOGENOM" id="CLU_200110_0_0_1"/>
<dbReference type="EMBL" id="KN839849">
    <property type="protein sequence ID" value="KIJ63701.1"/>
    <property type="molecule type" value="Genomic_DNA"/>
</dbReference>
<reference evidence="1 2" key="1">
    <citation type="submission" date="2014-04" db="EMBL/GenBank/DDBJ databases">
        <title>Evolutionary Origins and Diversification of the Mycorrhizal Mutualists.</title>
        <authorList>
            <consortium name="DOE Joint Genome Institute"/>
            <consortium name="Mycorrhizal Genomics Consortium"/>
            <person name="Kohler A."/>
            <person name="Kuo A."/>
            <person name="Nagy L.G."/>
            <person name="Floudas D."/>
            <person name="Copeland A."/>
            <person name="Barry K.W."/>
            <person name="Cichocki N."/>
            <person name="Veneault-Fourrey C."/>
            <person name="LaButti K."/>
            <person name="Lindquist E.A."/>
            <person name="Lipzen A."/>
            <person name="Lundell T."/>
            <person name="Morin E."/>
            <person name="Murat C."/>
            <person name="Riley R."/>
            <person name="Ohm R."/>
            <person name="Sun H."/>
            <person name="Tunlid A."/>
            <person name="Henrissat B."/>
            <person name="Grigoriev I.V."/>
            <person name="Hibbett D.S."/>
            <person name="Martin F."/>
        </authorList>
    </citation>
    <scope>NUCLEOTIDE SEQUENCE [LARGE SCALE GENOMIC DNA]</scope>
    <source>
        <strain evidence="1 2">MD-312</strain>
    </source>
</reference>